<dbReference type="Proteomes" id="UP000001194">
    <property type="component" value="Unassembled WGS sequence"/>
</dbReference>
<dbReference type="RefSeq" id="XP_001883891.1">
    <property type="nucleotide sequence ID" value="XM_001883856.1"/>
</dbReference>
<protein>
    <submittedName>
        <fullName evidence="3">Predicted protein</fullName>
    </submittedName>
</protein>
<evidence type="ECO:0000313" key="3">
    <source>
        <dbReference type="EMBL" id="EDR05333.1"/>
    </source>
</evidence>
<dbReference type="EMBL" id="DS547113">
    <property type="protein sequence ID" value="EDR05333.1"/>
    <property type="molecule type" value="Genomic_DNA"/>
</dbReference>
<dbReference type="KEGG" id="lbc:LACBIDRAFT_294856"/>
<accession>B0DJ31</accession>
<dbReference type="InterPro" id="IPR001214">
    <property type="entry name" value="SET_dom"/>
</dbReference>
<feature type="region of interest" description="Disordered" evidence="1">
    <location>
        <begin position="283"/>
        <end position="326"/>
    </location>
</feature>
<name>B0DJ31_LACBS</name>
<evidence type="ECO:0000259" key="2">
    <source>
        <dbReference type="PROSITE" id="PS50280"/>
    </source>
</evidence>
<feature type="compositionally biased region" description="Basic and acidic residues" evidence="1">
    <location>
        <begin position="283"/>
        <end position="304"/>
    </location>
</feature>
<proteinExistence type="predicted"/>
<dbReference type="InterPro" id="IPR046341">
    <property type="entry name" value="SET_dom_sf"/>
</dbReference>
<dbReference type="PROSITE" id="PS50280">
    <property type="entry name" value="SET"/>
    <property type="match status" value="1"/>
</dbReference>
<evidence type="ECO:0000256" key="1">
    <source>
        <dbReference type="SAM" id="MobiDB-lite"/>
    </source>
</evidence>
<dbReference type="GeneID" id="6079542"/>
<dbReference type="OrthoDB" id="3265353at2759"/>
<dbReference type="SUPFAM" id="SSF82199">
    <property type="entry name" value="SET domain"/>
    <property type="match status" value="1"/>
</dbReference>
<dbReference type="InParanoid" id="B0DJ31"/>
<reference evidence="3 4" key="1">
    <citation type="journal article" date="2008" name="Nature">
        <title>The genome of Laccaria bicolor provides insights into mycorrhizal symbiosis.</title>
        <authorList>
            <person name="Martin F."/>
            <person name="Aerts A."/>
            <person name="Ahren D."/>
            <person name="Brun A."/>
            <person name="Danchin E.G.J."/>
            <person name="Duchaussoy F."/>
            <person name="Gibon J."/>
            <person name="Kohler A."/>
            <person name="Lindquist E."/>
            <person name="Pereda V."/>
            <person name="Salamov A."/>
            <person name="Shapiro H.J."/>
            <person name="Wuyts J."/>
            <person name="Blaudez D."/>
            <person name="Buee M."/>
            <person name="Brokstein P."/>
            <person name="Canbaeck B."/>
            <person name="Cohen D."/>
            <person name="Courty P.E."/>
            <person name="Coutinho P.M."/>
            <person name="Delaruelle C."/>
            <person name="Detter J.C."/>
            <person name="Deveau A."/>
            <person name="DiFazio S."/>
            <person name="Duplessis S."/>
            <person name="Fraissinet-Tachet L."/>
            <person name="Lucic E."/>
            <person name="Frey-Klett P."/>
            <person name="Fourrey C."/>
            <person name="Feussner I."/>
            <person name="Gay G."/>
            <person name="Grimwood J."/>
            <person name="Hoegger P.J."/>
            <person name="Jain P."/>
            <person name="Kilaru S."/>
            <person name="Labbe J."/>
            <person name="Lin Y.C."/>
            <person name="Legue V."/>
            <person name="Le Tacon F."/>
            <person name="Marmeisse R."/>
            <person name="Melayah D."/>
            <person name="Montanini B."/>
            <person name="Muratet M."/>
            <person name="Nehls U."/>
            <person name="Niculita-Hirzel H."/>
            <person name="Oudot-Le Secq M.P."/>
            <person name="Peter M."/>
            <person name="Quesneville H."/>
            <person name="Rajashekar B."/>
            <person name="Reich M."/>
            <person name="Rouhier N."/>
            <person name="Schmutz J."/>
            <person name="Yin T."/>
            <person name="Chalot M."/>
            <person name="Henrissat B."/>
            <person name="Kuees U."/>
            <person name="Lucas S."/>
            <person name="Van de Peer Y."/>
            <person name="Podila G.K."/>
            <person name="Polle A."/>
            <person name="Pukkila P.J."/>
            <person name="Richardson P.M."/>
            <person name="Rouze P."/>
            <person name="Sanders I.R."/>
            <person name="Stajich J.E."/>
            <person name="Tunlid A."/>
            <person name="Tuskan G."/>
            <person name="Grigoriev I.V."/>
        </authorList>
    </citation>
    <scope>NUCLEOTIDE SEQUENCE [LARGE SCALE GENOMIC DNA]</scope>
    <source>
        <strain evidence="4">S238N-H82 / ATCC MYA-4686</strain>
    </source>
</reference>
<dbReference type="Pfam" id="PF00856">
    <property type="entry name" value="SET"/>
    <property type="match status" value="1"/>
</dbReference>
<organism evidence="4">
    <name type="scientific">Laccaria bicolor (strain S238N-H82 / ATCC MYA-4686)</name>
    <name type="common">Bicoloured deceiver</name>
    <name type="synonym">Laccaria laccata var. bicolor</name>
    <dbReference type="NCBI Taxonomy" id="486041"/>
    <lineage>
        <taxon>Eukaryota</taxon>
        <taxon>Fungi</taxon>
        <taxon>Dikarya</taxon>
        <taxon>Basidiomycota</taxon>
        <taxon>Agaricomycotina</taxon>
        <taxon>Agaricomycetes</taxon>
        <taxon>Agaricomycetidae</taxon>
        <taxon>Agaricales</taxon>
        <taxon>Agaricineae</taxon>
        <taxon>Hydnangiaceae</taxon>
        <taxon>Laccaria</taxon>
    </lineage>
</organism>
<dbReference type="Gene3D" id="2.170.270.10">
    <property type="entry name" value="SET domain"/>
    <property type="match status" value="1"/>
</dbReference>
<sequence length="326" mass="36414">MPPHTEWGATATDEYEVADYLSTFKLDSDKVVEIDSWLITSIFQQQKRKKASRTHHVQQLHPDAAFKLDSATAKGLQTIFEKNKGTLVHCNFQNAIDFGKTMHKEIKAAYPELVASRAHALVITWCLARCSIAYGYIVSNPESGVRLRVRLFAGGNERGFSITSTRDLVQHEVLYSLMGLMPDDAKAEHSRLSEIEPHPSQLHNKANAEKPRILIGPIRFINHACRSYNAEYVAVKSKLAFVVQTTKAIKSGEEIFVNYGDTYFEDLPGGRCPCRDCVGEGSREAKSKIESEDSEGGSKQEAYKARRKRKKLRATVGGKEDIGASH</sequence>
<dbReference type="SMART" id="SM00317">
    <property type="entry name" value="SET"/>
    <property type="match status" value="1"/>
</dbReference>
<dbReference type="AlphaFoldDB" id="B0DJ31"/>
<dbReference type="HOGENOM" id="CLU_063923_0_0_1"/>
<keyword evidence="4" id="KW-1185">Reference proteome</keyword>
<gene>
    <name evidence="3" type="ORF">LACBIDRAFT_294856</name>
</gene>
<evidence type="ECO:0000313" key="4">
    <source>
        <dbReference type="Proteomes" id="UP000001194"/>
    </source>
</evidence>
<dbReference type="STRING" id="486041.B0DJ31"/>
<feature type="domain" description="SET" evidence="2">
    <location>
        <begin position="145"/>
        <end position="260"/>
    </location>
</feature>